<evidence type="ECO:0008006" key="5">
    <source>
        <dbReference type="Google" id="ProtNLM"/>
    </source>
</evidence>
<dbReference type="Proteomes" id="UP000626092">
    <property type="component" value="Unassembled WGS sequence"/>
</dbReference>
<name>A0A834GT44_RHOSS</name>
<dbReference type="EMBL" id="WJXA01000006">
    <property type="protein sequence ID" value="KAF7140644.1"/>
    <property type="molecule type" value="Genomic_DNA"/>
</dbReference>
<sequence length="131" mass="13382">MAFHNSKTLLALLLVFSILLASTDHTIAGRNTLEHSNNADKKQPQFLVDKDGSFLVPGIGRFMLPKKGHGFNPFTYNPITGTSGGSAGRGHSSSGAGAGHSYVPGGDDTLVPNPGVEVPTGGGSPSTPASP</sequence>
<feature type="signal peptide" evidence="2">
    <location>
        <begin position="1"/>
        <end position="28"/>
    </location>
</feature>
<dbReference type="OrthoDB" id="1931827at2759"/>
<feature type="chain" id="PRO_5032556960" description="Cell wall protein" evidence="2">
    <location>
        <begin position="29"/>
        <end position="131"/>
    </location>
</feature>
<accession>A0A834GT44</accession>
<dbReference type="InterPro" id="IPR034565">
    <property type="entry name" value="Put_cell_wall"/>
</dbReference>
<evidence type="ECO:0000256" key="1">
    <source>
        <dbReference type="SAM" id="MobiDB-lite"/>
    </source>
</evidence>
<dbReference type="PANTHER" id="PTHR36733">
    <property type="entry name" value="CELL WALL PROTEIN-RELATED"/>
    <property type="match status" value="1"/>
</dbReference>
<dbReference type="PANTHER" id="PTHR36733:SF1">
    <property type="entry name" value="CELL WALL PROTEIN-RELATED"/>
    <property type="match status" value="1"/>
</dbReference>
<feature type="region of interest" description="Disordered" evidence="1">
    <location>
        <begin position="76"/>
        <end position="131"/>
    </location>
</feature>
<protein>
    <recommendedName>
        <fullName evidence="5">Cell wall protein</fullName>
    </recommendedName>
</protein>
<proteinExistence type="predicted"/>
<dbReference type="AlphaFoldDB" id="A0A834GT44"/>
<organism evidence="3 4">
    <name type="scientific">Rhododendron simsii</name>
    <name type="common">Sims's rhododendron</name>
    <dbReference type="NCBI Taxonomy" id="118357"/>
    <lineage>
        <taxon>Eukaryota</taxon>
        <taxon>Viridiplantae</taxon>
        <taxon>Streptophyta</taxon>
        <taxon>Embryophyta</taxon>
        <taxon>Tracheophyta</taxon>
        <taxon>Spermatophyta</taxon>
        <taxon>Magnoliopsida</taxon>
        <taxon>eudicotyledons</taxon>
        <taxon>Gunneridae</taxon>
        <taxon>Pentapetalae</taxon>
        <taxon>asterids</taxon>
        <taxon>Ericales</taxon>
        <taxon>Ericaceae</taxon>
        <taxon>Ericoideae</taxon>
        <taxon>Rhodoreae</taxon>
        <taxon>Rhododendron</taxon>
    </lineage>
</organism>
<comment type="caution">
    <text evidence="3">The sequence shown here is derived from an EMBL/GenBank/DDBJ whole genome shotgun (WGS) entry which is preliminary data.</text>
</comment>
<evidence type="ECO:0000313" key="4">
    <source>
        <dbReference type="Proteomes" id="UP000626092"/>
    </source>
</evidence>
<gene>
    <name evidence="3" type="ORF">RHSIM_Rhsim06G0148700</name>
</gene>
<feature type="compositionally biased region" description="Low complexity" evidence="1">
    <location>
        <begin position="89"/>
        <end position="101"/>
    </location>
</feature>
<keyword evidence="4" id="KW-1185">Reference proteome</keyword>
<evidence type="ECO:0000313" key="3">
    <source>
        <dbReference type="EMBL" id="KAF7140644.1"/>
    </source>
</evidence>
<keyword evidence="2" id="KW-0732">Signal</keyword>
<evidence type="ECO:0000256" key="2">
    <source>
        <dbReference type="SAM" id="SignalP"/>
    </source>
</evidence>
<reference evidence="3" key="1">
    <citation type="submission" date="2019-11" db="EMBL/GenBank/DDBJ databases">
        <authorList>
            <person name="Liu Y."/>
            <person name="Hou J."/>
            <person name="Li T.-Q."/>
            <person name="Guan C.-H."/>
            <person name="Wu X."/>
            <person name="Wu H.-Z."/>
            <person name="Ling F."/>
            <person name="Zhang R."/>
            <person name="Shi X.-G."/>
            <person name="Ren J.-P."/>
            <person name="Chen E.-F."/>
            <person name="Sun J.-M."/>
        </authorList>
    </citation>
    <scope>NUCLEOTIDE SEQUENCE</scope>
    <source>
        <strain evidence="3">Adult_tree_wgs_1</strain>
        <tissue evidence="3">Leaves</tissue>
    </source>
</reference>